<protein>
    <submittedName>
        <fullName evidence="1">Uncharacterized protein</fullName>
    </submittedName>
</protein>
<reference evidence="1 2" key="1">
    <citation type="submission" date="2020-02" db="EMBL/GenBank/DDBJ databases">
        <title>Draft genome sequence of Haematococcus lacustris strain NIES-144.</title>
        <authorList>
            <person name="Morimoto D."/>
            <person name="Nakagawa S."/>
            <person name="Yoshida T."/>
            <person name="Sawayama S."/>
        </authorList>
    </citation>
    <scope>NUCLEOTIDE SEQUENCE [LARGE SCALE GENOMIC DNA]</scope>
    <source>
        <strain evidence="1 2">NIES-144</strain>
    </source>
</reference>
<organism evidence="1 2">
    <name type="scientific">Haematococcus lacustris</name>
    <name type="common">Green alga</name>
    <name type="synonym">Haematococcus pluvialis</name>
    <dbReference type="NCBI Taxonomy" id="44745"/>
    <lineage>
        <taxon>Eukaryota</taxon>
        <taxon>Viridiplantae</taxon>
        <taxon>Chlorophyta</taxon>
        <taxon>core chlorophytes</taxon>
        <taxon>Chlorophyceae</taxon>
        <taxon>CS clade</taxon>
        <taxon>Chlamydomonadales</taxon>
        <taxon>Haematococcaceae</taxon>
        <taxon>Haematococcus</taxon>
    </lineage>
</organism>
<keyword evidence="2" id="KW-1185">Reference proteome</keyword>
<accession>A0A6A0AAZ5</accession>
<name>A0A6A0AAZ5_HAELA</name>
<dbReference type="Proteomes" id="UP000485058">
    <property type="component" value="Unassembled WGS sequence"/>
</dbReference>
<sequence length="60" mass="6682">MECELSAGFLPQFHCPRFQWAAARRQGGAHRLGVKLVFIINSSNEGQLGNNAYTLNSSRM</sequence>
<gene>
    <name evidence="1" type="ORF">HaLaN_28777</name>
</gene>
<dbReference type="AlphaFoldDB" id="A0A6A0AAZ5"/>
<proteinExistence type="predicted"/>
<evidence type="ECO:0000313" key="2">
    <source>
        <dbReference type="Proteomes" id="UP000485058"/>
    </source>
</evidence>
<comment type="caution">
    <text evidence="1">The sequence shown here is derived from an EMBL/GenBank/DDBJ whole genome shotgun (WGS) entry which is preliminary data.</text>
</comment>
<evidence type="ECO:0000313" key="1">
    <source>
        <dbReference type="EMBL" id="GFH30009.1"/>
    </source>
</evidence>
<dbReference type="EMBL" id="BLLF01004649">
    <property type="protein sequence ID" value="GFH30009.1"/>
    <property type="molecule type" value="Genomic_DNA"/>
</dbReference>